<organism evidence="2 3">
    <name type="scientific">Reticulomyxa filosa</name>
    <dbReference type="NCBI Taxonomy" id="46433"/>
    <lineage>
        <taxon>Eukaryota</taxon>
        <taxon>Sar</taxon>
        <taxon>Rhizaria</taxon>
        <taxon>Retaria</taxon>
        <taxon>Foraminifera</taxon>
        <taxon>Monothalamids</taxon>
        <taxon>Reticulomyxidae</taxon>
        <taxon>Reticulomyxa</taxon>
    </lineage>
</organism>
<keyword evidence="1" id="KW-1133">Transmembrane helix</keyword>
<dbReference type="GO" id="GO:0016255">
    <property type="term" value="P:attachment of GPI anchor to protein"/>
    <property type="evidence" value="ECO:0007669"/>
    <property type="project" value="TreeGrafter"/>
</dbReference>
<protein>
    <submittedName>
        <fullName evidence="2">Uncharacterized protein</fullName>
    </submittedName>
</protein>
<evidence type="ECO:0000256" key="1">
    <source>
        <dbReference type="SAM" id="Phobius"/>
    </source>
</evidence>
<gene>
    <name evidence="2" type="ORF">RFI_01991</name>
</gene>
<dbReference type="InterPro" id="IPR007246">
    <property type="entry name" value="Gaa1"/>
</dbReference>
<reference evidence="2 3" key="1">
    <citation type="journal article" date="2013" name="Curr. Biol.">
        <title>The Genome of the Foraminiferan Reticulomyxa filosa.</title>
        <authorList>
            <person name="Glockner G."/>
            <person name="Hulsmann N."/>
            <person name="Schleicher M."/>
            <person name="Noegel A.A."/>
            <person name="Eichinger L."/>
            <person name="Gallinger C."/>
            <person name="Pawlowski J."/>
            <person name="Sierra R."/>
            <person name="Euteneuer U."/>
            <person name="Pillet L."/>
            <person name="Moustafa A."/>
            <person name="Platzer M."/>
            <person name="Groth M."/>
            <person name="Szafranski K."/>
            <person name="Schliwa M."/>
        </authorList>
    </citation>
    <scope>NUCLEOTIDE SEQUENCE [LARGE SCALE GENOMIC DNA]</scope>
</reference>
<sequence length="551" mass="63854">MSSQNHRKFLVLHRFSFLAFLLGLVYQYFYPELASQVRNSPTYDFGVFVDENAVGAEFPSIGLVGWEKVFETYEETFRKAKSKEALDQFIDTIWNKQGISHYAYRSNLTENVIHYGLFRSPFSSGQMSVIIALTLDKSDVEYLWENPKRQIYANDRSLSSISAFFTFSHYATSFYTCFFFLVPFCLKKKKKAVNWCSKDILFLIIEHDSKNNDNSKQLFEEFVDEYIDEEHGHGTNGITERVSKNFVGGLVLEIPLYMSIEAVLSKNKMRAMRHLGVLLAGPKGAQPNMDIFSVTRTCANRAGYDLYVAPFDDPKSKLSGFPYYSTGVLNSDHNSARLTMLRSMVYQASGQSNGYHGSLIKHQINALTLKANRSTLNLTEGKASTIPLMQLLFFLFCLFFYFLNNYTIQTMVRAVDLWLRSMSNLIEMFHHHTYNYVIISSEKFVTMTKYFPSLALMMATPLLHAFANYRFFRDEMSRGIVQGTCVVLTGTMFGLYTYTICNLWTYFQSLDTFVILFSTVFLVLLGLAIMVWMWRYFDMTSFTYDYYHFHY</sequence>
<keyword evidence="1" id="KW-0812">Transmembrane</keyword>
<evidence type="ECO:0000313" key="2">
    <source>
        <dbReference type="EMBL" id="ETO35083.1"/>
    </source>
</evidence>
<feature type="transmembrane region" description="Helical" evidence="1">
    <location>
        <begin position="12"/>
        <end position="30"/>
    </location>
</feature>
<accession>X6PAC6</accession>
<dbReference type="Proteomes" id="UP000023152">
    <property type="component" value="Unassembled WGS sequence"/>
</dbReference>
<dbReference type="OrthoDB" id="445301at2759"/>
<comment type="caution">
    <text evidence="2">The sequence shown here is derived from an EMBL/GenBank/DDBJ whole genome shotgun (WGS) entry which is preliminary data.</text>
</comment>
<feature type="transmembrane region" description="Helical" evidence="1">
    <location>
        <begin position="383"/>
        <end position="403"/>
    </location>
</feature>
<dbReference type="EMBL" id="ASPP01001974">
    <property type="protein sequence ID" value="ETO35083.1"/>
    <property type="molecule type" value="Genomic_DNA"/>
</dbReference>
<evidence type="ECO:0000313" key="3">
    <source>
        <dbReference type="Proteomes" id="UP000023152"/>
    </source>
</evidence>
<keyword evidence="3" id="KW-1185">Reference proteome</keyword>
<keyword evidence="1" id="KW-0472">Membrane</keyword>
<feature type="transmembrane region" description="Helical" evidence="1">
    <location>
        <begin position="450"/>
        <end position="472"/>
    </location>
</feature>
<dbReference type="GO" id="GO:0042765">
    <property type="term" value="C:GPI-anchor transamidase complex"/>
    <property type="evidence" value="ECO:0007669"/>
    <property type="project" value="InterPro"/>
</dbReference>
<feature type="transmembrane region" description="Helical" evidence="1">
    <location>
        <begin position="167"/>
        <end position="186"/>
    </location>
</feature>
<name>X6PAC6_RETFI</name>
<dbReference type="PANTHER" id="PTHR13304">
    <property type="entry name" value="GLYCOSYLPHOSPHATIDYLINOSITOL ANCHOR ATTACHMENT 1 PROTEIN"/>
    <property type="match status" value="1"/>
</dbReference>
<feature type="transmembrane region" description="Helical" evidence="1">
    <location>
        <begin position="484"/>
        <end position="507"/>
    </location>
</feature>
<proteinExistence type="predicted"/>
<dbReference type="Pfam" id="PF04114">
    <property type="entry name" value="Gaa1"/>
    <property type="match status" value="1"/>
</dbReference>
<dbReference type="AlphaFoldDB" id="X6PAC6"/>
<feature type="transmembrane region" description="Helical" evidence="1">
    <location>
        <begin position="513"/>
        <end position="534"/>
    </location>
</feature>
<dbReference type="PANTHER" id="PTHR13304:SF0">
    <property type="entry name" value="GLYCOSYLPHOSPHATIDYLINOSITOL ANCHOR ATTACHMENT 1 PROTEIN"/>
    <property type="match status" value="1"/>
</dbReference>